<evidence type="ECO:0000313" key="2">
    <source>
        <dbReference type="EMBL" id="OHW62831.1"/>
    </source>
</evidence>
<proteinExistence type="predicted"/>
<reference evidence="2 3" key="1">
    <citation type="submission" date="2016-09" db="EMBL/GenBank/DDBJ databases">
        <title>Genome sequence of Eubacterium angustum.</title>
        <authorList>
            <person name="Poehlein A."/>
            <person name="Daniel R."/>
        </authorList>
    </citation>
    <scope>NUCLEOTIDE SEQUENCE [LARGE SCALE GENOMIC DNA]</scope>
    <source>
        <strain evidence="2 3">DSM 1989</strain>
    </source>
</reference>
<sequence length="114" mass="13009">MEPNNQYNENNQQSYQPQYQNYQSNMGGGGEMAPVMSMGDWIKTMLLLIIPIANIVFLIIWATSNDPSNNPNRKNWAKAQFVMMLIGIAIWIVFAIIFAILGVAMFQEMGGYYY</sequence>
<keyword evidence="3" id="KW-1185">Reference proteome</keyword>
<keyword evidence="1" id="KW-1133">Transmembrane helix</keyword>
<dbReference type="STRING" id="39480.EUAN_06150"/>
<evidence type="ECO:0000313" key="3">
    <source>
        <dbReference type="Proteomes" id="UP000180254"/>
    </source>
</evidence>
<name>A0A1S1V894_9FIRM</name>
<evidence type="ECO:0000256" key="1">
    <source>
        <dbReference type="SAM" id="Phobius"/>
    </source>
</evidence>
<dbReference type="Proteomes" id="UP000180254">
    <property type="component" value="Unassembled WGS sequence"/>
</dbReference>
<keyword evidence="1" id="KW-0472">Membrane</keyword>
<comment type="caution">
    <text evidence="2">The sequence shown here is derived from an EMBL/GenBank/DDBJ whole genome shotgun (WGS) entry which is preliminary data.</text>
</comment>
<dbReference type="AlphaFoldDB" id="A0A1S1V894"/>
<protein>
    <submittedName>
        <fullName evidence="2">Uncharacterized protein</fullName>
    </submittedName>
</protein>
<gene>
    <name evidence="2" type="ORF">EUAN_06150</name>
</gene>
<organism evidence="2 3">
    <name type="scientific">Andreesenia angusta</name>
    <dbReference type="NCBI Taxonomy" id="39480"/>
    <lineage>
        <taxon>Bacteria</taxon>
        <taxon>Bacillati</taxon>
        <taxon>Bacillota</taxon>
        <taxon>Tissierellia</taxon>
        <taxon>Tissierellales</taxon>
        <taxon>Gottschalkiaceae</taxon>
        <taxon>Andreesenia</taxon>
    </lineage>
</organism>
<dbReference type="EMBL" id="MKIE01000002">
    <property type="protein sequence ID" value="OHW62831.1"/>
    <property type="molecule type" value="Genomic_DNA"/>
</dbReference>
<keyword evidence="1" id="KW-0812">Transmembrane</keyword>
<feature type="transmembrane region" description="Helical" evidence="1">
    <location>
        <begin position="81"/>
        <end position="106"/>
    </location>
</feature>
<dbReference type="RefSeq" id="WP_211266266.1">
    <property type="nucleotide sequence ID" value="NZ_MKIE01000002.1"/>
</dbReference>
<feature type="transmembrane region" description="Helical" evidence="1">
    <location>
        <begin position="41"/>
        <end position="61"/>
    </location>
</feature>
<accession>A0A1S1V894</accession>